<gene>
    <name evidence="24" type="ORF">SAMN02745199_1284</name>
</gene>
<dbReference type="Gene3D" id="3.10.20.70">
    <property type="entry name" value="Glutamine synthetase, N-terminal domain"/>
    <property type="match status" value="1"/>
</dbReference>
<accession>A0A1M5TFX6</accession>
<dbReference type="Pfam" id="PF00120">
    <property type="entry name" value="Gln-synt_C"/>
    <property type="match status" value="1"/>
</dbReference>
<proteinExistence type="inferred from homology"/>
<dbReference type="PROSITE" id="PS51986">
    <property type="entry name" value="GS_BETA_GRASP"/>
    <property type="match status" value="1"/>
</dbReference>
<dbReference type="PROSITE" id="PS51987">
    <property type="entry name" value="GS_CATALYTIC"/>
    <property type="match status" value="1"/>
</dbReference>
<reference evidence="25" key="1">
    <citation type="submission" date="2016-11" db="EMBL/GenBank/DDBJ databases">
        <authorList>
            <person name="Varghese N."/>
            <person name="Submissions S."/>
        </authorList>
    </citation>
    <scope>NUCLEOTIDE SEQUENCE [LARGE SCALE GENOMIC DNA]</scope>
    <source>
        <strain evidence="25">DSM 15807</strain>
    </source>
</reference>
<feature type="domain" description="GS catalytic" evidence="23">
    <location>
        <begin position="105"/>
        <end position="439"/>
    </location>
</feature>
<dbReference type="InterPro" id="IPR027302">
    <property type="entry name" value="Gln_synth_N_conserv_site"/>
</dbReference>
<dbReference type="PROSITE" id="PS00181">
    <property type="entry name" value="GLNA_ATP"/>
    <property type="match status" value="1"/>
</dbReference>
<dbReference type="RefSeq" id="WP_073073351.1">
    <property type="nucleotide sequence ID" value="NZ_FQXN01000005.1"/>
</dbReference>
<keyword evidence="9 16" id="KW-0479">Metal-binding</keyword>
<evidence type="ECO:0000256" key="14">
    <source>
        <dbReference type="PIRSR" id="PIRSR604809-1"/>
    </source>
</evidence>
<feature type="modified residue" description="O-AMP-tyrosine" evidence="17">
    <location>
        <position position="369"/>
    </location>
</feature>
<evidence type="ECO:0000256" key="18">
    <source>
        <dbReference type="PROSITE-ProRule" id="PRU01330"/>
    </source>
</evidence>
<comment type="catalytic activity">
    <reaction evidence="13 21">
        <text>L-glutamate + NH4(+) + ATP = L-glutamine + ADP + phosphate + H(+)</text>
        <dbReference type="Rhea" id="RHEA:16169"/>
        <dbReference type="ChEBI" id="CHEBI:15378"/>
        <dbReference type="ChEBI" id="CHEBI:28938"/>
        <dbReference type="ChEBI" id="CHEBI:29985"/>
        <dbReference type="ChEBI" id="CHEBI:30616"/>
        <dbReference type="ChEBI" id="CHEBI:43474"/>
        <dbReference type="ChEBI" id="CHEBI:58359"/>
        <dbReference type="ChEBI" id="CHEBI:456216"/>
        <dbReference type="EC" id="6.3.1.2"/>
    </reaction>
</comment>
<feature type="binding site" evidence="14">
    <location>
        <position position="300"/>
    </location>
    <ligand>
        <name>L-glutamate</name>
        <dbReference type="ChEBI" id="CHEBI:29985"/>
    </ligand>
</feature>
<dbReference type="PROSITE" id="PS00182">
    <property type="entry name" value="GLNA_ADENYLATION"/>
    <property type="match status" value="1"/>
</dbReference>
<evidence type="ECO:0000256" key="16">
    <source>
        <dbReference type="PIRSR" id="PIRSR604809-3"/>
    </source>
</evidence>
<feature type="binding site" evidence="15">
    <location>
        <position position="312"/>
    </location>
    <ligand>
        <name>ATP</name>
        <dbReference type="ChEBI" id="CHEBI:30616"/>
    </ligand>
</feature>
<dbReference type="AlphaFoldDB" id="A0A1M5TFX6"/>
<comment type="subunit">
    <text evidence="3 20">Oligomer of 12 subunits arranged in the form of two hexagons.</text>
</comment>
<evidence type="ECO:0000259" key="23">
    <source>
        <dbReference type="PROSITE" id="PS51987"/>
    </source>
</evidence>
<feature type="binding site" evidence="16">
    <location>
        <position position="130"/>
    </location>
    <ligand>
        <name>Mg(2+)</name>
        <dbReference type="ChEBI" id="CHEBI:18420"/>
        <label>1</label>
    </ligand>
</feature>
<dbReference type="InterPro" id="IPR036651">
    <property type="entry name" value="Gln_synt_N_sf"/>
</dbReference>
<dbReference type="EMBL" id="FQXN01000005">
    <property type="protein sequence ID" value="SHH49599.1"/>
    <property type="molecule type" value="Genomic_DNA"/>
</dbReference>
<comment type="cofactor">
    <cofactor evidence="16">
        <name>Mg(2+)</name>
        <dbReference type="ChEBI" id="CHEBI:18420"/>
    </cofactor>
    <text evidence="16">Binds 2 Mg(2+) ions per subunit.</text>
</comment>
<dbReference type="InterPro" id="IPR004809">
    <property type="entry name" value="Gln_synth_I"/>
</dbReference>
<feature type="binding site" evidence="14">
    <location>
        <position position="312"/>
    </location>
    <ligand>
        <name>L-glutamate</name>
        <dbReference type="ChEBI" id="CHEBI:29985"/>
    </ligand>
</feature>
<sequence length="439" mass="50294">MEKSEIFEIVRKEGIRFIRLQFSDINGTLKNVEIPVNDLERAIDRGIMFDGSSIEGFVRIDESDMYLKPDVSTFAILPWTLEGQKSARLICDVLKADGTPFEGDPRYRLKRVMEKAKDMGYVPHTGPEVEFFLIPRKNGKTVFEFLDVGGYFDLLPVDVAENLRSEVAVMLEEMRIDVEATHHEVAPSQHEVDFRYSNALISADAVQTVKLVIKTLAVNNNLHATFMPKPFFGVNGSGMHIHMSLFSRDLQKNVFYDEVKEDISNDMRYFIGGIIKHARAVTAITNPTVNSYKRLVPGYEAPVNIAWSLGNRSALIRVPMARGMGTRLEYRAPDPSCNPYLAFAVLIAAGLDGIENKIEPPKPVDKNIYKMDEKERDNYDIKTLPKNLEEALKEAERDPLIKEVLGEHIFNKFMELKWKEWEEFSIYVTDWERNKYENL</sequence>
<evidence type="ECO:0000256" key="12">
    <source>
        <dbReference type="ARBA" id="ARBA00022842"/>
    </source>
</evidence>
<evidence type="ECO:0000256" key="15">
    <source>
        <dbReference type="PIRSR" id="PIRSR604809-2"/>
    </source>
</evidence>
<evidence type="ECO:0000256" key="6">
    <source>
        <dbReference type="ARBA" id="ARBA00022490"/>
    </source>
</evidence>
<evidence type="ECO:0000256" key="8">
    <source>
        <dbReference type="ARBA" id="ARBA00022598"/>
    </source>
</evidence>
<evidence type="ECO:0000256" key="9">
    <source>
        <dbReference type="ARBA" id="ARBA00022723"/>
    </source>
</evidence>
<comment type="subcellular location">
    <subcellularLocation>
        <location evidence="1 20">Cytoplasm</location>
    </subcellularLocation>
</comment>
<evidence type="ECO:0000256" key="17">
    <source>
        <dbReference type="PIRSR" id="PIRSR604809-50"/>
    </source>
</evidence>
<keyword evidence="12 16" id="KW-0460">Magnesium</keyword>
<dbReference type="InterPro" id="IPR001637">
    <property type="entry name" value="Gln_synth_I_adenylation_site"/>
</dbReference>
<evidence type="ECO:0000256" key="5">
    <source>
        <dbReference type="ARBA" id="ARBA00021364"/>
    </source>
</evidence>
<feature type="binding site" evidence="15">
    <location>
        <begin position="194"/>
        <end position="196"/>
    </location>
    <ligand>
        <name>ATP</name>
        <dbReference type="ChEBI" id="CHEBI:30616"/>
    </ligand>
</feature>
<dbReference type="GO" id="GO:0016020">
    <property type="term" value="C:membrane"/>
    <property type="evidence" value="ECO:0007669"/>
    <property type="project" value="TreeGrafter"/>
</dbReference>
<dbReference type="GO" id="GO:0046872">
    <property type="term" value="F:metal ion binding"/>
    <property type="evidence" value="ECO:0007669"/>
    <property type="project" value="UniProtKB-KW"/>
</dbReference>
<dbReference type="InterPro" id="IPR008147">
    <property type="entry name" value="Gln_synt_N"/>
</dbReference>
<organism evidence="24 25">
    <name type="scientific">Thermosipho atlanticus DSM 15807</name>
    <dbReference type="NCBI Taxonomy" id="1123380"/>
    <lineage>
        <taxon>Bacteria</taxon>
        <taxon>Thermotogati</taxon>
        <taxon>Thermotogota</taxon>
        <taxon>Thermotogae</taxon>
        <taxon>Thermotogales</taxon>
        <taxon>Fervidobacteriaceae</taxon>
        <taxon>Thermosipho</taxon>
    </lineage>
</organism>
<dbReference type="FunFam" id="3.30.590.10:FF:000003">
    <property type="entry name" value="Glutamine synthetase 2"/>
    <property type="match status" value="1"/>
</dbReference>
<evidence type="ECO:0000313" key="24">
    <source>
        <dbReference type="EMBL" id="SHH49599.1"/>
    </source>
</evidence>
<dbReference type="InterPro" id="IPR027303">
    <property type="entry name" value="Gln_synth_gly_rich_site"/>
</dbReference>
<dbReference type="PANTHER" id="PTHR43407">
    <property type="entry name" value="GLUTAMINE SYNTHETASE"/>
    <property type="match status" value="1"/>
</dbReference>
<dbReference type="NCBIfam" id="TIGR00653">
    <property type="entry name" value="GlnA"/>
    <property type="match status" value="1"/>
</dbReference>
<dbReference type="Gene3D" id="3.30.590.10">
    <property type="entry name" value="Glutamine synthetase/guanido kinase, catalytic domain"/>
    <property type="match status" value="1"/>
</dbReference>
<dbReference type="GO" id="GO:0004356">
    <property type="term" value="F:glutamine synthetase activity"/>
    <property type="evidence" value="ECO:0007669"/>
    <property type="project" value="UniProtKB-EC"/>
</dbReference>
<evidence type="ECO:0000256" key="21">
    <source>
        <dbReference type="RuleBase" id="RU004356"/>
    </source>
</evidence>
<evidence type="ECO:0000256" key="10">
    <source>
        <dbReference type="ARBA" id="ARBA00022741"/>
    </source>
</evidence>
<evidence type="ECO:0000256" key="19">
    <source>
        <dbReference type="RuleBase" id="RU000384"/>
    </source>
</evidence>
<evidence type="ECO:0000256" key="4">
    <source>
        <dbReference type="ARBA" id="ARBA00012937"/>
    </source>
</evidence>
<keyword evidence="6 20" id="KW-0963">Cytoplasm</keyword>
<keyword evidence="7 17" id="KW-0597">Phosphoprotein</keyword>
<keyword evidence="11 15" id="KW-0067">ATP-binding</keyword>
<dbReference type="PANTHER" id="PTHR43407:SF1">
    <property type="entry name" value="LENGSIN"/>
    <property type="match status" value="1"/>
</dbReference>
<comment type="similarity">
    <text evidence="2 18 19">Belongs to the glutamine synthetase family.</text>
</comment>
<dbReference type="EC" id="6.3.1.2" evidence="4 21"/>
<keyword evidence="10 15" id="KW-0547">Nucleotide-binding</keyword>
<evidence type="ECO:0000256" key="1">
    <source>
        <dbReference type="ARBA" id="ARBA00004496"/>
    </source>
</evidence>
<evidence type="ECO:0000256" key="13">
    <source>
        <dbReference type="ARBA" id="ARBA00049436"/>
    </source>
</evidence>
<evidence type="ECO:0000256" key="2">
    <source>
        <dbReference type="ARBA" id="ARBA00009897"/>
    </source>
</evidence>
<dbReference type="PROSITE" id="PS00180">
    <property type="entry name" value="GLNA_1"/>
    <property type="match status" value="1"/>
</dbReference>
<dbReference type="STRING" id="1123380.SAMN02745199_1284"/>
<evidence type="ECO:0000256" key="11">
    <source>
        <dbReference type="ARBA" id="ARBA00022840"/>
    </source>
</evidence>
<dbReference type="SUPFAM" id="SSF54368">
    <property type="entry name" value="Glutamine synthetase, N-terminal domain"/>
    <property type="match status" value="1"/>
</dbReference>
<dbReference type="GO" id="GO:0005737">
    <property type="term" value="C:cytoplasm"/>
    <property type="evidence" value="ECO:0007669"/>
    <property type="project" value="UniProtKB-SubCell"/>
</dbReference>
<name>A0A1M5TFX6_9BACT</name>
<evidence type="ECO:0000256" key="7">
    <source>
        <dbReference type="ARBA" id="ARBA00022553"/>
    </source>
</evidence>
<feature type="binding site" evidence="16">
    <location>
        <position position="329"/>
    </location>
    <ligand>
        <name>Mg(2+)</name>
        <dbReference type="ChEBI" id="CHEBI:18420"/>
        <label>1</label>
    </ligand>
</feature>
<evidence type="ECO:0000313" key="25">
    <source>
        <dbReference type="Proteomes" id="UP000242592"/>
    </source>
</evidence>
<dbReference type="InterPro" id="IPR008146">
    <property type="entry name" value="Gln_synth_cat_dom"/>
</dbReference>
<dbReference type="FunFam" id="3.10.20.70:FF:000005">
    <property type="entry name" value="Glutamine synthetase"/>
    <property type="match status" value="1"/>
</dbReference>
<feature type="domain" description="GS beta-grasp" evidence="22">
    <location>
        <begin position="13"/>
        <end position="98"/>
    </location>
</feature>
<dbReference type="SMART" id="SM01230">
    <property type="entry name" value="Gln-synt_C"/>
    <property type="match status" value="1"/>
</dbReference>
<feature type="binding site" evidence="16">
    <location>
        <position position="128"/>
    </location>
    <ligand>
        <name>Mg(2+)</name>
        <dbReference type="ChEBI" id="CHEBI:18420"/>
        <label>1</label>
    </ligand>
</feature>
<evidence type="ECO:0000256" key="20">
    <source>
        <dbReference type="RuleBase" id="RU000387"/>
    </source>
</evidence>
<dbReference type="GO" id="GO:0005524">
    <property type="term" value="F:ATP binding"/>
    <property type="evidence" value="ECO:0007669"/>
    <property type="project" value="UniProtKB-KW"/>
</dbReference>
<feature type="binding site" evidence="16">
    <location>
        <position position="191"/>
    </location>
    <ligand>
        <name>Mg(2+)</name>
        <dbReference type="ChEBI" id="CHEBI:18420"/>
        <label>1</label>
    </ligand>
</feature>
<dbReference type="Pfam" id="PF03951">
    <property type="entry name" value="Gln-synt_N"/>
    <property type="match status" value="1"/>
</dbReference>
<feature type="binding site" evidence="14">
    <location>
        <begin position="235"/>
        <end position="236"/>
    </location>
    <ligand>
        <name>L-glutamate</name>
        <dbReference type="ChEBI" id="CHEBI:29985"/>
    </ligand>
</feature>
<dbReference type="InterPro" id="IPR014746">
    <property type="entry name" value="Gln_synth/guanido_kin_cat_dom"/>
</dbReference>
<feature type="binding site" evidence="14">
    <location>
        <position position="331"/>
    </location>
    <ligand>
        <name>L-glutamate</name>
        <dbReference type="ChEBI" id="CHEBI:29985"/>
    </ligand>
</feature>
<keyword evidence="8 21" id="KW-0436">Ligase</keyword>
<dbReference type="SUPFAM" id="SSF55931">
    <property type="entry name" value="Glutamine synthetase/guanido kinase"/>
    <property type="match status" value="1"/>
</dbReference>
<keyword evidence="25" id="KW-1185">Reference proteome</keyword>
<evidence type="ECO:0000256" key="3">
    <source>
        <dbReference type="ARBA" id="ARBA00011354"/>
    </source>
</evidence>
<feature type="binding site" evidence="16">
    <location>
        <position position="184"/>
    </location>
    <ligand>
        <name>Mg(2+)</name>
        <dbReference type="ChEBI" id="CHEBI:18420"/>
        <label>1</label>
    </ligand>
</feature>
<feature type="binding site" evidence="14">
    <location>
        <position position="294"/>
    </location>
    <ligand>
        <name>L-glutamate</name>
        <dbReference type="ChEBI" id="CHEBI:29985"/>
    </ligand>
</feature>
<feature type="binding site" evidence="16">
    <location>
        <position position="240"/>
    </location>
    <ligand>
        <name>Mg(2+)</name>
        <dbReference type="ChEBI" id="CHEBI:18420"/>
        <label>1</label>
    </ligand>
</feature>
<dbReference type="Proteomes" id="UP000242592">
    <property type="component" value="Unassembled WGS sequence"/>
</dbReference>
<dbReference type="OrthoDB" id="9807095at2"/>
<dbReference type="GO" id="GO:0006542">
    <property type="term" value="P:glutamine biosynthetic process"/>
    <property type="evidence" value="ECO:0007669"/>
    <property type="project" value="InterPro"/>
</dbReference>
<protein>
    <recommendedName>
        <fullName evidence="5 21">Glutamine synthetase</fullName>
        <ecNumber evidence="4 21">6.3.1.2</ecNumber>
    </recommendedName>
</protein>
<evidence type="ECO:0000259" key="22">
    <source>
        <dbReference type="PROSITE" id="PS51986"/>
    </source>
</evidence>
<feature type="binding site" evidence="15">
    <location>
        <begin position="242"/>
        <end position="244"/>
    </location>
    <ligand>
        <name>ATP</name>
        <dbReference type="ChEBI" id="CHEBI:30616"/>
    </ligand>
</feature>
<feature type="binding site" evidence="15">
    <location>
        <position position="179"/>
    </location>
    <ligand>
        <name>ATP</name>
        <dbReference type="ChEBI" id="CHEBI:30616"/>
    </ligand>
</feature>